<sequence length="155" mass="16559">MSEGDPTDDALATIAGLVDKPETSEERDDAGQAPEAEATDQPGVCLAEEIPTTTPVAPNPASDSPSDCAETDSYTKYGPGPLAAVRFKWTTRRGDNGDYFVDETIGDSSLPLVSGPMTKEAAIQFVDDRERDACQRFETLRSEMAGGEIGPREDE</sequence>
<gene>
    <name evidence="2" type="ordered locus">Nham_2038</name>
</gene>
<protein>
    <submittedName>
        <fullName evidence="2">Uncharacterized protein</fullName>
    </submittedName>
</protein>
<evidence type="ECO:0000256" key="1">
    <source>
        <dbReference type="SAM" id="MobiDB-lite"/>
    </source>
</evidence>
<dbReference type="AlphaFoldDB" id="Q1QLR1"/>
<dbReference type="EMBL" id="CP000319">
    <property type="protein sequence ID" value="ABE62836.1"/>
    <property type="molecule type" value="Genomic_DNA"/>
</dbReference>
<organism evidence="2 3">
    <name type="scientific">Nitrobacter hamburgensis (strain DSM 10229 / NCIMB 13809 / X14)</name>
    <dbReference type="NCBI Taxonomy" id="323097"/>
    <lineage>
        <taxon>Bacteria</taxon>
        <taxon>Pseudomonadati</taxon>
        <taxon>Pseudomonadota</taxon>
        <taxon>Alphaproteobacteria</taxon>
        <taxon>Hyphomicrobiales</taxon>
        <taxon>Nitrobacteraceae</taxon>
        <taxon>Nitrobacter</taxon>
    </lineage>
</organism>
<feature type="region of interest" description="Disordered" evidence="1">
    <location>
        <begin position="1"/>
        <end position="77"/>
    </location>
</feature>
<name>Q1QLR1_NITHX</name>
<feature type="compositionally biased region" description="Polar residues" evidence="1">
    <location>
        <begin position="51"/>
        <end position="65"/>
    </location>
</feature>
<dbReference type="Proteomes" id="UP000001953">
    <property type="component" value="Chromosome"/>
</dbReference>
<dbReference type="eggNOG" id="ENOG5030VHG">
    <property type="taxonomic scope" value="Bacteria"/>
</dbReference>
<evidence type="ECO:0000313" key="2">
    <source>
        <dbReference type="EMBL" id="ABE62836.1"/>
    </source>
</evidence>
<dbReference type="RefSeq" id="WP_011510515.1">
    <property type="nucleotide sequence ID" value="NC_007964.1"/>
</dbReference>
<evidence type="ECO:0000313" key="3">
    <source>
        <dbReference type="Proteomes" id="UP000001953"/>
    </source>
</evidence>
<keyword evidence="3" id="KW-1185">Reference proteome</keyword>
<dbReference type="KEGG" id="nha:Nham_2038"/>
<dbReference type="HOGENOM" id="CLU_110603_0_0_5"/>
<reference evidence="2 3" key="1">
    <citation type="submission" date="2006-03" db="EMBL/GenBank/DDBJ databases">
        <title>Complete sequence of chromosome of Nitrobacter hamburgensis X14.</title>
        <authorList>
            <consortium name="US DOE Joint Genome Institute"/>
            <person name="Copeland A."/>
            <person name="Lucas S."/>
            <person name="Lapidus A."/>
            <person name="Barry K."/>
            <person name="Detter J.C."/>
            <person name="Glavina del Rio T."/>
            <person name="Hammon N."/>
            <person name="Israni S."/>
            <person name="Dalin E."/>
            <person name="Tice H."/>
            <person name="Pitluck S."/>
            <person name="Chain P."/>
            <person name="Malfatti S."/>
            <person name="Shin M."/>
            <person name="Vergez L."/>
            <person name="Schmutz J."/>
            <person name="Larimer F."/>
            <person name="Land M."/>
            <person name="Hauser L."/>
            <person name="Kyrpides N."/>
            <person name="Ivanova N."/>
            <person name="Ward B."/>
            <person name="Arp D."/>
            <person name="Klotz M."/>
            <person name="Stein L."/>
            <person name="O'Mullan G."/>
            <person name="Starkenburg S."/>
            <person name="Sayavedra L."/>
            <person name="Poret-Peterson A.T."/>
            <person name="Gentry M.E."/>
            <person name="Bruce D."/>
            <person name="Richardson P."/>
        </authorList>
    </citation>
    <scope>NUCLEOTIDE SEQUENCE [LARGE SCALE GENOMIC DNA]</scope>
    <source>
        <strain evidence="3">DSM 10229 / NCIMB 13809 / X14</strain>
    </source>
</reference>
<accession>Q1QLR1</accession>
<dbReference type="OrthoDB" id="8264817at2"/>
<proteinExistence type="predicted"/>